<reference evidence="2" key="1">
    <citation type="submission" date="2019-02" db="EMBL/GenBank/DDBJ databases">
        <title>Draft genome sequence of Dolichospermum planctonicum NIES-80.</title>
        <authorList>
            <person name="Yamaguchi H."/>
            <person name="Suzuki S."/>
            <person name="Kawachi M."/>
        </authorList>
    </citation>
    <scope>NUCLEOTIDE SEQUENCE [LARGE SCALE GENOMIC DNA]</scope>
    <source>
        <strain evidence="2">NIES-80</strain>
    </source>
</reference>
<dbReference type="SUPFAM" id="SSF53756">
    <property type="entry name" value="UDP-Glycosyltransferase/glycogen phosphorylase"/>
    <property type="match status" value="1"/>
</dbReference>
<gene>
    <name evidence="1" type="ORF">NIES80_34220</name>
</gene>
<proteinExistence type="predicted"/>
<name>A0A480AIV9_9CYAN</name>
<sequence length="245" mass="28554">MSIVYLLGKSKIEIICHEVEYIESYKGIKNIVMYIFKKVEIIRWNFSPKLLFHSHQEINKFVRSFNYQKSNIQLIAHNYYFQKKFDGTEEEARQILLINTTYKVFLCIGFIAIHKGFHKAINSFIKTKSPNNRLFIIGHVKNDDLSSGSYIDFLRTLANQDKRVIICNQYLDEKVFDMWIAASNYVILPYSQVWSSGVIERVKLYNKISIVADSGALPEQADQNSIIFKSEGELDIIMRSLSNEL</sequence>
<dbReference type="Proteomes" id="UP000299367">
    <property type="component" value="Unassembled WGS sequence"/>
</dbReference>
<evidence type="ECO:0000313" key="2">
    <source>
        <dbReference type="Proteomes" id="UP000299367"/>
    </source>
</evidence>
<comment type="caution">
    <text evidence="1">The sequence shown here is derived from an EMBL/GenBank/DDBJ whole genome shotgun (WGS) entry which is preliminary data.</text>
</comment>
<dbReference type="Gene3D" id="3.40.50.2000">
    <property type="entry name" value="Glycogen Phosphorylase B"/>
    <property type="match status" value="1"/>
</dbReference>
<organism evidence="1 2">
    <name type="scientific">Dolichospermum planctonicum</name>
    <dbReference type="NCBI Taxonomy" id="136072"/>
    <lineage>
        <taxon>Bacteria</taxon>
        <taxon>Bacillati</taxon>
        <taxon>Cyanobacteriota</taxon>
        <taxon>Cyanophyceae</taxon>
        <taxon>Nostocales</taxon>
        <taxon>Aphanizomenonaceae</taxon>
        <taxon>Dolichospermum</taxon>
    </lineage>
</organism>
<evidence type="ECO:0008006" key="3">
    <source>
        <dbReference type="Google" id="ProtNLM"/>
    </source>
</evidence>
<evidence type="ECO:0000313" key="1">
    <source>
        <dbReference type="EMBL" id="GCL43703.1"/>
    </source>
</evidence>
<dbReference type="RefSeq" id="WP_137909155.1">
    <property type="nucleotide sequence ID" value="NZ_BJCF01000049.1"/>
</dbReference>
<protein>
    <recommendedName>
        <fullName evidence="3">Glycosyl transferase family 1 domain-containing protein</fullName>
    </recommendedName>
</protein>
<dbReference type="AlphaFoldDB" id="A0A480AIV9"/>
<accession>A0A480AIV9</accession>
<dbReference type="OrthoDB" id="9771846at2"/>
<dbReference type="EMBL" id="BJCF01000049">
    <property type="protein sequence ID" value="GCL43703.1"/>
    <property type="molecule type" value="Genomic_DNA"/>
</dbReference>